<dbReference type="EMBL" id="JAODZU010000007">
    <property type="protein sequence ID" value="MDH0362972.1"/>
    <property type="molecule type" value="Genomic_DNA"/>
</dbReference>
<sequence length="90" mass="9434">MTGTKASGRMSHCRVPASASHHNGAFTTVLPMVSTLAPTLAGLRLAAFAQVPQACARVLRHQRTRRHGVPTAFVSLSGVTAMLSAAVRKV</sequence>
<evidence type="ECO:0000313" key="3">
    <source>
        <dbReference type="Proteomes" id="UP001158297"/>
    </source>
</evidence>
<evidence type="ECO:0000256" key="1">
    <source>
        <dbReference type="SAM" id="Phobius"/>
    </source>
</evidence>
<reference evidence="2" key="1">
    <citation type="submission" date="2022-09" db="EMBL/GenBank/DDBJ databases">
        <title>Intensive care unit water sources are persistently colonized with multi-drug resistant bacteria and are the site of extensive horizontal gene transfer of antibiotic resistance genes.</title>
        <authorList>
            <person name="Diorio-Toth L."/>
        </authorList>
    </citation>
    <scope>NUCLEOTIDE SEQUENCE</scope>
    <source>
        <strain evidence="2">GD04130</strain>
    </source>
</reference>
<protein>
    <submittedName>
        <fullName evidence="2">Uncharacterized protein</fullName>
    </submittedName>
</protein>
<dbReference type="AlphaFoldDB" id="A0AA42KZ63"/>
<comment type="caution">
    <text evidence="2">The sequence shown here is derived from an EMBL/GenBank/DDBJ whole genome shotgun (WGS) entry which is preliminary data.</text>
</comment>
<gene>
    <name evidence="2" type="ORF">N7330_07885</name>
</gene>
<keyword evidence="1" id="KW-0472">Membrane</keyword>
<feature type="transmembrane region" description="Helical" evidence="1">
    <location>
        <begin position="67"/>
        <end position="87"/>
    </location>
</feature>
<proteinExistence type="predicted"/>
<accession>A0AA42KZ63</accession>
<organism evidence="2 3">
    <name type="scientific">Comamonas aquatica</name>
    <dbReference type="NCBI Taxonomy" id="225991"/>
    <lineage>
        <taxon>Bacteria</taxon>
        <taxon>Pseudomonadati</taxon>
        <taxon>Pseudomonadota</taxon>
        <taxon>Betaproteobacteria</taxon>
        <taxon>Burkholderiales</taxon>
        <taxon>Comamonadaceae</taxon>
        <taxon>Comamonas</taxon>
    </lineage>
</organism>
<dbReference type="RefSeq" id="WP_279813557.1">
    <property type="nucleotide sequence ID" value="NZ_JAODZU010000007.1"/>
</dbReference>
<name>A0AA42KZ63_9BURK</name>
<evidence type="ECO:0000313" key="2">
    <source>
        <dbReference type="EMBL" id="MDH0362972.1"/>
    </source>
</evidence>
<dbReference type="Proteomes" id="UP001158297">
    <property type="component" value="Unassembled WGS sequence"/>
</dbReference>
<keyword evidence="1" id="KW-1133">Transmembrane helix</keyword>
<keyword evidence="1" id="KW-0812">Transmembrane</keyword>